<keyword evidence="1" id="KW-0732">Signal</keyword>
<reference evidence="2 3" key="1">
    <citation type="submission" date="2014-10" db="EMBL/GenBank/DDBJ databases">
        <title>Genome sequence of a Xanthomonas strain that is pathogenic on beans.</title>
        <authorList>
            <person name="Aritua V."/>
            <person name="Sapp M."/>
            <person name="Harrison J."/>
            <person name="Smith J."/>
            <person name="Studholme D."/>
        </authorList>
    </citation>
    <scope>NUCLEOTIDE SEQUENCE [LARGE SCALE GENOMIC DNA]</scope>
    <source>
        <strain evidence="2 3">Nyagatare</strain>
    </source>
</reference>
<proteinExistence type="predicted"/>
<dbReference type="Proteomes" id="UP000029879">
    <property type="component" value="Unassembled WGS sequence"/>
</dbReference>
<evidence type="ECO:0000256" key="1">
    <source>
        <dbReference type="SAM" id="SignalP"/>
    </source>
</evidence>
<name>A0AB34P626_9XANT</name>
<organism evidence="2 3">
    <name type="scientific">Xanthomonas cannabis pv. phaseoli</name>
    <dbReference type="NCBI Taxonomy" id="1885902"/>
    <lineage>
        <taxon>Bacteria</taxon>
        <taxon>Pseudomonadati</taxon>
        <taxon>Pseudomonadota</taxon>
        <taxon>Gammaproteobacteria</taxon>
        <taxon>Lysobacterales</taxon>
        <taxon>Lysobacteraceae</taxon>
        <taxon>Xanthomonas</taxon>
    </lineage>
</organism>
<protein>
    <recommendedName>
        <fullName evidence="4">Secreted protein</fullName>
    </recommendedName>
</protein>
<comment type="caution">
    <text evidence="2">The sequence shown here is derived from an EMBL/GenBank/DDBJ whole genome shotgun (WGS) entry which is preliminary data.</text>
</comment>
<dbReference type="AlphaFoldDB" id="A0AB34P626"/>
<dbReference type="RefSeq" id="WP_047696790.1">
    <property type="nucleotide sequence ID" value="NZ_KN265527.1"/>
</dbReference>
<feature type="chain" id="PRO_5044326687" description="Secreted protein" evidence="1">
    <location>
        <begin position="23"/>
        <end position="288"/>
    </location>
</feature>
<feature type="signal peptide" evidence="1">
    <location>
        <begin position="1"/>
        <end position="22"/>
    </location>
</feature>
<dbReference type="EMBL" id="JRQI01000080">
    <property type="protein sequence ID" value="KGK56658.1"/>
    <property type="molecule type" value="Genomic_DNA"/>
</dbReference>
<evidence type="ECO:0000313" key="2">
    <source>
        <dbReference type="EMBL" id="KGK56658.1"/>
    </source>
</evidence>
<gene>
    <name evidence="2" type="ORF">NC00_16560</name>
</gene>
<sequence length="288" mass="31932">MKEQWAAVTGACVLAASMAAQAQTQDRGNLLQQVGRAITGAPQATSDRVKSPYLDPVGTYWDLDQDELAGAQHIRAGLASTASAGYHTCDARLIASTRPSYRLSKAEREQCLYGEWLIDTKRNGPNGITAQQPEAIERKYGAAFDARAERFRGVERFALRPNIVDQPSYDRQRGILDIYVPIPWITGFQVDGITGEGFVPTSARSERSVWTPQHAGHFHLPIRMSESEATGLFRQGRDAKDDLVVFKVKRVWMENGGPRAEVEVERVQVGYRNEVIGVDLTKQKKGES</sequence>
<evidence type="ECO:0000313" key="3">
    <source>
        <dbReference type="Proteomes" id="UP000029879"/>
    </source>
</evidence>
<evidence type="ECO:0008006" key="4">
    <source>
        <dbReference type="Google" id="ProtNLM"/>
    </source>
</evidence>
<accession>A0AB34P626</accession>